<reference evidence="3 4" key="1">
    <citation type="journal article" date="2018" name="Genome Res.">
        <title>The genomic architecture and molecular evolution of ant odorant receptors.</title>
        <authorList>
            <person name="McKenzie S.K."/>
            <person name="Kronauer D.J.C."/>
        </authorList>
    </citation>
    <scope>NUCLEOTIDE SEQUENCE [LARGE SCALE GENOMIC DNA]</scope>
    <source>
        <strain evidence="3">Clonal line C1</strain>
    </source>
</reference>
<protein>
    <submittedName>
        <fullName evidence="3">Uncharacterized protein</fullName>
    </submittedName>
</protein>
<dbReference type="EMBL" id="QOIP01000014">
    <property type="protein sequence ID" value="RLU15034.1"/>
    <property type="molecule type" value="Genomic_DNA"/>
</dbReference>
<dbReference type="Proteomes" id="UP000279307">
    <property type="component" value="Chromosome 14"/>
</dbReference>
<evidence type="ECO:0000256" key="2">
    <source>
        <dbReference type="SAM" id="SignalP"/>
    </source>
</evidence>
<keyword evidence="2" id="KW-0732">Signal</keyword>
<proteinExistence type="predicted"/>
<gene>
    <name evidence="3" type="ORF">DMN91_012921</name>
</gene>
<evidence type="ECO:0000256" key="1">
    <source>
        <dbReference type="SAM" id="MobiDB-lite"/>
    </source>
</evidence>
<accession>A0A3L8D485</accession>
<feature type="region of interest" description="Disordered" evidence="1">
    <location>
        <begin position="491"/>
        <end position="529"/>
    </location>
</feature>
<dbReference type="AlphaFoldDB" id="A0A3L8D485"/>
<dbReference type="OrthoDB" id="7555170at2759"/>
<feature type="signal peptide" evidence="2">
    <location>
        <begin position="1"/>
        <end position="21"/>
    </location>
</feature>
<feature type="compositionally biased region" description="Basic and acidic residues" evidence="1">
    <location>
        <begin position="174"/>
        <end position="200"/>
    </location>
</feature>
<evidence type="ECO:0000313" key="4">
    <source>
        <dbReference type="Proteomes" id="UP000279307"/>
    </source>
</evidence>
<comment type="caution">
    <text evidence="3">The sequence shown here is derived from an EMBL/GenBank/DDBJ whole genome shotgun (WGS) entry which is preliminary data.</text>
</comment>
<feature type="chain" id="PRO_5018282636" evidence="2">
    <location>
        <begin position="22"/>
        <end position="529"/>
    </location>
</feature>
<evidence type="ECO:0000313" key="3">
    <source>
        <dbReference type="EMBL" id="RLU15034.1"/>
    </source>
</evidence>
<name>A0A3L8D485_OOCBI</name>
<feature type="compositionally biased region" description="Polar residues" evidence="1">
    <location>
        <begin position="508"/>
        <end position="523"/>
    </location>
</feature>
<feature type="compositionally biased region" description="Low complexity" evidence="1">
    <location>
        <begin position="98"/>
        <end position="173"/>
    </location>
</feature>
<organism evidence="3 4">
    <name type="scientific">Ooceraea biroi</name>
    <name type="common">Clonal raider ant</name>
    <name type="synonym">Cerapachys biroi</name>
    <dbReference type="NCBI Taxonomy" id="2015173"/>
    <lineage>
        <taxon>Eukaryota</taxon>
        <taxon>Metazoa</taxon>
        <taxon>Ecdysozoa</taxon>
        <taxon>Arthropoda</taxon>
        <taxon>Hexapoda</taxon>
        <taxon>Insecta</taxon>
        <taxon>Pterygota</taxon>
        <taxon>Neoptera</taxon>
        <taxon>Endopterygota</taxon>
        <taxon>Hymenoptera</taxon>
        <taxon>Apocrita</taxon>
        <taxon>Aculeata</taxon>
        <taxon>Formicoidea</taxon>
        <taxon>Formicidae</taxon>
        <taxon>Dorylinae</taxon>
        <taxon>Ooceraea</taxon>
    </lineage>
</organism>
<sequence length="529" mass="55138">MDIRILTLLVLIGVLGSFTEARSAYFGYPNIRNEGLRAIFAAPTRLKRAVDSNGETTTTSQATTTTTPSTTPDSTTDPTTTEPTTTEPPTTTDPPTDPTTTPATTTTEATSPTTEATSPTTEATSPTTEATSPSTTPTTTGTTPSSTSATTPATTTSATTPESSTTPESTKPTSKPEKPKEDVLSRSDFDDSNKPEDSTEKPGPSSEGNKTPAPGPYGYPSFPYTPFGQFGPGFDPYFGYPGFNSIPGSGPNYAWTGMSGGPGYSAAGASAGASTGTFGYPGMGYPMTGNPMTGFPSAGSPTVDSRGGFQDNSANSPNLNGYPGYGSGGIDPLYNGPGFYFPGQFPNYNDPYEMFRQIQSQIEAQHRAIAQNMAILQASIANQGRPYVPNVSNDPYISSDMNNLGVRGKYNDAAYQNSYHSRFGNSNMEFHNRLASEAANYDGAQLASASIGVGPTGGFQAGQISPAAPGIESRFAEELPPPSGNSYGVFASSSSSSMTGPDGKQINHKISTTGVNDNGQISFRTVHDK</sequence>
<feature type="compositionally biased region" description="Low complexity" evidence="1">
    <location>
        <begin position="55"/>
        <end position="90"/>
    </location>
</feature>
<feature type="region of interest" description="Disordered" evidence="1">
    <location>
        <begin position="49"/>
        <end position="220"/>
    </location>
</feature>